<organism evidence="1 2">
    <name type="scientific">Dethiosulfovibrio marinus</name>
    <dbReference type="NCBI Taxonomy" id="133532"/>
    <lineage>
        <taxon>Bacteria</taxon>
        <taxon>Thermotogati</taxon>
        <taxon>Synergistota</taxon>
        <taxon>Synergistia</taxon>
        <taxon>Synergistales</taxon>
        <taxon>Dethiosulfovibrionaceae</taxon>
        <taxon>Dethiosulfovibrio</taxon>
    </lineage>
</organism>
<name>A0ABS9ES37_9BACT</name>
<evidence type="ECO:0000313" key="2">
    <source>
        <dbReference type="Proteomes" id="UP001200430"/>
    </source>
</evidence>
<dbReference type="EMBL" id="JAKGUD010000009">
    <property type="protein sequence ID" value="MCF4142967.1"/>
    <property type="molecule type" value="Genomic_DNA"/>
</dbReference>
<accession>A0ABS9ES37</accession>
<dbReference type="Pfam" id="PF13597">
    <property type="entry name" value="NRDD"/>
    <property type="match status" value="1"/>
</dbReference>
<dbReference type="InterPro" id="IPR012833">
    <property type="entry name" value="NrdD"/>
</dbReference>
<reference evidence="1 2" key="1">
    <citation type="submission" date="2022-01" db="EMBL/GenBank/DDBJ databases">
        <title>Dethiosulfovibrio faecalis sp. nov., a novel proteolytic, non-sulfur-reducing bacterium isolated from a marine aquaculture solid waste bioreactor.</title>
        <authorList>
            <person name="Grabowski S."/>
            <person name="Apolinario E."/>
            <person name="Schneider N."/>
            <person name="Marshall C.W."/>
            <person name="Sowers K.R."/>
        </authorList>
    </citation>
    <scope>NUCLEOTIDE SEQUENCE [LARGE SCALE GENOMIC DNA]</scope>
    <source>
        <strain evidence="1 2">DSM 12537</strain>
    </source>
</reference>
<protein>
    <submittedName>
        <fullName evidence="1">Anaerobic ribonucleoside-triphosphate reductase</fullName>
    </submittedName>
</protein>
<proteinExistence type="predicted"/>
<evidence type="ECO:0000313" key="1">
    <source>
        <dbReference type="EMBL" id="MCF4142967.1"/>
    </source>
</evidence>
<gene>
    <name evidence="1" type="ORF">L2W38_09050</name>
</gene>
<keyword evidence="2" id="KW-1185">Reference proteome</keyword>
<dbReference type="Proteomes" id="UP001200430">
    <property type="component" value="Unassembled WGS sequence"/>
</dbReference>
<sequence>MEKGKTRCEVYSRVVGFLSPVSQWNKGKKEEFKDRITFDESTGNDLSKNS</sequence>
<dbReference type="RefSeq" id="WP_236099680.1">
    <property type="nucleotide sequence ID" value="NZ_JAKGUD010000009.1"/>
</dbReference>
<comment type="caution">
    <text evidence="1">The sequence shown here is derived from an EMBL/GenBank/DDBJ whole genome shotgun (WGS) entry which is preliminary data.</text>
</comment>